<organism evidence="1 2">
    <name type="scientific">Terfezia boudieri ATCC MYA-4762</name>
    <dbReference type="NCBI Taxonomy" id="1051890"/>
    <lineage>
        <taxon>Eukaryota</taxon>
        <taxon>Fungi</taxon>
        <taxon>Dikarya</taxon>
        <taxon>Ascomycota</taxon>
        <taxon>Pezizomycotina</taxon>
        <taxon>Pezizomycetes</taxon>
        <taxon>Pezizales</taxon>
        <taxon>Pezizaceae</taxon>
        <taxon>Terfezia</taxon>
    </lineage>
</organism>
<name>A0A3N4LGA0_9PEZI</name>
<evidence type="ECO:0000313" key="1">
    <source>
        <dbReference type="EMBL" id="RPB21897.1"/>
    </source>
</evidence>
<dbReference type="OrthoDB" id="5434935at2759"/>
<gene>
    <name evidence="1" type="ORF">L211DRAFT_851114</name>
</gene>
<sequence>MSTPLTSQQLTRIETVTNRIISNARTLDIEIETQWAKHKGPRRWALMERVFEHVQLKGEESSHAAYALKKHLEAFQLLETLTPLATQHTQSEVRKAISHGKLTAAWSIGWEDKLEDIMPPFPTEKFLQVLAKYAEENYDISAATKYFKERIDLRMHTKKTKKNPYLMLRDIADEAAIKKS</sequence>
<dbReference type="InParanoid" id="A0A3N4LGA0"/>
<reference evidence="1 2" key="1">
    <citation type="journal article" date="2018" name="Nat. Ecol. Evol.">
        <title>Pezizomycetes genomes reveal the molecular basis of ectomycorrhizal truffle lifestyle.</title>
        <authorList>
            <person name="Murat C."/>
            <person name="Payen T."/>
            <person name="Noel B."/>
            <person name="Kuo A."/>
            <person name="Morin E."/>
            <person name="Chen J."/>
            <person name="Kohler A."/>
            <person name="Krizsan K."/>
            <person name="Balestrini R."/>
            <person name="Da Silva C."/>
            <person name="Montanini B."/>
            <person name="Hainaut M."/>
            <person name="Levati E."/>
            <person name="Barry K.W."/>
            <person name="Belfiori B."/>
            <person name="Cichocki N."/>
            <person name="Clum A."/>
            <person name="Dockter R.B."/>
            <person name="Fauchery L."/>
            <person name="Guy J."/>
            <person name="Iotti M."/>
            <person name="Le Tacon F."/>
            <person name="Lindquist E.A."/>
            <person name="Lipzen A."/>
            <person name="Malagnac F."/>
            <person name="Mello A."/>
            <person name="Molinier V."/>
            <person name="Miyauchi S."/>
            <person name="Poulain J."/>
            <person name="Riccioni C."/>
            <person name="Rubini A."/>
            <person name="Sitrit Y."/>
            <person name="Splivallo R."/>
            <person name="Traeger S."/>
            <person name="Wang M."/>
            <person name="Zifcakova L."/>
            <person name="Wipf D."/>
            <person name="Zambonelli A."/>
            <person name="Paolocci F."/>
            <person name="Nowrousian M."/>
            <person name="Ottonello S."/>
            <person name="Baldrian P."/>
            <person name="Spatafora J.W."/>
            <person name="Henrissat B."/>
            <person name="Nagy L.G."/>
            <person name="Aury J.M."/>
            <person name="Wincker P."/>
            <person name="Grigoriev I.V."/>
            <person name="Bonfante P."/>
            <person name="Martin F.M."/>
        </authorList>
    </citation>
    <scope>NUCLEOTIDE SEQUENCE [LARGE SCALE GENOMIC DNA]</scope>
    <source>
        <strain evidence="1 2">ATCC MYA-4762</strain>
    </source>
</reference>
<dbReference type="EMBL" id="ML121556">
    <property type="protein sequence ID" value="RPB21897.1"/>
    <property type="molecule type" value="Genomic_DNA"/>
</dbReference>
<dbReference type="Proteomes" id="UP000267821">
    <property type="component" value="Unassembled WGS sequence"/>
</dbReference>
<dbReference type="AlphaFoldDB" id="A0A3N4LGA0"/>
<protein>
    <submittedName>
        <fullName evidence="1">Uncharacterized protein</fullName>
    </submittedName>
</protein>
<keyword evidence="2" id="KW-1185">Reference proteome</keyword>
<accession>A0A3N4LGA0</accession>
<proteinExistence type="predicted"/>
<evidence type="ECO:0000313" key="2">
    <source>
        <dbReference type="Proteomes" id="UP000267821"/>
    </source>
</evidence>